<sequence length="741" mass="84855">MEENKEKSTLVGKFVTLKIGEEDKKHIYRCSITSKEDADEWLKEFSKLTRTQWVVSHTYPEAQRLVYHKKYKCAFSDKNKIQPEGISKRNQNCEVILNIQIKLMTKDTKKKDKYLKGSVPLCGIVTMYNEHSHNKSSAIIQYLRPGIDIREMFLEYFHDMSPAVALRVYQDKLRCQHEDDYEKIIADGHKMPLDNTVYYWHKQWRTLNYGPMNDPLKTLVDKIDLYKEQGTTVVVRTEKPWSVLIATPVMKRAHNAFCNKSIVFCDTSASCDSTSANVTLMLTATKAGAVPLCVLIHEGQSEESYTTAFALFRETFPNGFCGEDAEWRWLEKNAVTDIRQSLMKAFQEIQYAKSCELLEEAIESLKTLNEEYYEARVKKLLEKKEEWVQLFRDNLPIGGHHTNNYAEATVRILKDVILQRTKAYNVVALTDYVVNGWENYLQNKLSKYAYKRMANPLRLYNDLVNRIPAALADKIIQIDEDTFHVPSAVNGEATYEVIASVGSCMCKAGIAGAFCKHQALVHQKFGKLFPNQPLICSADRYLIGQMAFGDRCPEKEFFLDPKETLENLEKDLEELYRLYTPNAQRSIEEIDVVMEPAAGRENPNLESDGESDSEILKHAEEIINTFTSNWKRISEHGLESNAKGYLKLMVKANKSLDKVTNNNLAFAAIMDTSNALRRNIARAGKKIKVQSTSIQRRRPGLTKGNSRVPTGRPSNALRSVGFKPKRRHCLKQNVAANRHHV</sequence>
<name>A0AAE1L9P9_9NEOP</name>
<evidence type="ECO:0000256" key="2">
    <source>
        <dbReference type="SAM" id="Coils"/>
    </source>
</evidence>
<dbReference type="EMBL" id="JAHWGI010000268">
    <property type="protein sequence ID" value="KAK3911480.1"/>
    <property type="molecule type" value="Genomic_DNA"/>
</dbReference>
<dbReference type="GO" id="GO:0008270">
    <property type="term" value="F:zinc ion binding"/>
    <property type="evidence" value="ECO:0007669"/>
    <property type="project" value="UniProtKB-KW"/>
</dbReference>
<keyword evidence="6" id="KW-1185">Reference proteome</keyword>
<comment type="caution">
    <text evidence="5">The sequence shown here is derived from an EMBL/GenBank/DDBJ whole genome shotgun (WGS) entry which is preliminary data.</text>
</comment>
<proteinExistence type="predicted"/>
<dbReference type="PANTHER" id="PTHR35385">
    <property type="entry name" value="PROTEIN B, PUTATIVE-RELATED-RELATED"/>
    <property type="match status" value="1"/>
</dbReference>
<dbReference type="Proteomes" id="UP001219518">
    <property type="component" value="Unassembled WGS sequence"/>
</dbReference>
<feature type="coiled-coil region" evidence="2">
    <location>
        <begin position="351"/>
        <end position="378"/>
    </location>
</feature>
<evidence type="ECO:0000256" key="3">
    <source>
        <dbReference type="SAM" id="MobiDB-lite"/>
    </source>
</evidence>
<dbReference type="PROSITE" id="PS50966">
    <property type="entry name" value="ZF_SWIM"/>
    <property type="match status" value="1"/>
</dbReference>
<keyword evidence="2" id="KW-0175">Coiled coil</keyword>
<dbReference type="PANTHER" id="PTHR35385:SF2">
    <property type="entry name" value="PROTEIN B, PUTATIVE-RELATED"/>
    <property type="match status" value="1"/>
</dbReference>
<keyword evidence="1" id="KW-0863">Zinc-finger</keyword>
<feature type="domain" description="SWIM-type" evidence="4">
    <location>
        <begin position="495"/>
        <end position="526"/>
    </location>
</feature>
<keyword evidence="1" id="KW-0862">Zinc</keyword>
<evidence type="ECO:0000313" key="6">
    <source>
        <dbReference type="Proteomes" id="UP001219518"/>
    </source>
</evidence>
<feature type="region of interest" description="Disordered" evidence="3">
    <location>
        <begin position="691"/>
        <end position="715"/>
    </location>
</feature>
<organism evidence="5 6">
    <name type="scientific">Frankliniella fusca</name>
    <dbReference type="NCBI Taxonomy" id="407009"/>
    <lineage>
        <taxon>Eukaryota</taxon>
        <taxon>Metazoa</taxon>
        <taxon>Ecdysozoa</taxon>
        <taxon>Arthropoda</taxon>
        <taxon>Hexapoda</taxon>
        <taxon>Insecta</taxon>
        <taxon>Pterygota</taxon>
        <taxon>Neoptera</taxon>
        <taxon>Paraneoptera</taxon>
        <taxon>Thysanoptera</taxon>
        <taxon>Terebrantia</taxon>
        <taxon>Thripoidea</taxon>
        <taxon>Thripidae</taxon>
        <taxon>Frankliniella</taxon>
    </lineage>
</organism>
<evidence type="ECO:0000256" key="1">
    <source>
        <dbReference type="PROSITE-ProRule" id="PRU00325"/>
    </source>
</evidence>
<keyword evidence="1" id="KW-0479">Metal-binding</keyword>
<evidence type="ECO:0000259" key="4">
    <source>
        <dbReference type="PROSITE" id="PS50966"/>
    </source>
</evidence>
<gene>
    <name evidence="5" type="ORF">KUF71_021208</name>
</gene>
<accession>A0AAE1L9P9</accession>
<protein>
    <submittedName>
        <fullName evidence="5">C-phycoerythrin beta chain</fullName>
    </submittedName>
</protein>
<reference evidence="5" key="1">
    <citation type="submission" date="2021-07" db="EMBL/GenBank/DDBJ databases">
        <authorList>
            <person name="Catto M.A."/>
            <person name="Jacobson A."/>
            <person name="Kennedy G."/>
            <person name="Labadie P."/>
            <person name="Hunt B.G."/>
            <person name="Srinivasan R."/>
        </authorList>
    </citation>
    <scope>NUCLEOTIDE SEQUENCE</scope>
    <source>
        <strain evidence="5">PL_HMW_Pooled</strain>
        <tissue evidence="5">Head</tissue>
    </source>
</reference>
<reference evidence="5" key="2">
    <citation type="journal article" date="2023" name="BMC Genomics">
        <title>Pest status, molecular evolution, and epigenetic factors derived from the genome assembly of Frankliniella fusca, a thysanopteran phytovirus vector.</title>
        <authorList>
            <person name="Catto M.A."/>
            <person name="Labadie P.E."/>
            <person name="Jacobson A.L."/>
            <person name="Kennedy G.G."/>
            <person name="Srinivasan R."/>
            <person name="Hunt B.G."/>
        </authorList>
    </citation>
    <scope>NUCLEOTIDE SEQUENCE</scope>
    <source>
        <strain evidence="5">PL_HMW_Pooled</strain>
    </source>
</reference>
<evidence type="ECO:0000313" key="5">
    <source>
        <dbReference type="EMBL" id="KAK3911480.1"/>
    </source>
</evidence>
<dbReference type="AlphaFoldDB" id="A0AAE1L9P9"/>
<feature type="compositionally biased region" description="Polar residues" evidence="3">
    <location>
        <begin position="703"/>
        <end position="715"/>
    </location>
</feature>
<dbReference type="InterPro" id="IPR007527">
    <property type="entry name" value="Znf_SWIM"/>
</dbReference>